<evidence type="ECO:0000256" key="8">
    <source>
        <dbReference type="ARBA" id="ARBA00023136"/>
    </source>
</evidence>
<dbReference type="Gene3D" id="1.20.5.1030">
    <property type="entry name" value="Preprotein translocase secy subunit"/>
    <property type="match status" value="1"/>
</dbReference>
<evidence type="ECO:0000256" key="7">
    <source>
        <dbReference type="ARBA" id="ARBA00023010"/>
    </source>
</evidence>
<feature type="transmembrane region" description="Helical" evidence="9">
    <location>
        <begin position="39"/>
        <end position="60"/>
    </location>
</feature>
<dbReference type="GO" id="GO:0008320">
    <property type="term" value="F:protein transmembrane transporter activity"/>
    <property type="evidence" value="ECO:0007669"/>
    <property type="project" value="UniProtKB-UniRule"/>
</dbReference>
<keyword evidence="6 9" id="KW-1133">Transmembrane helix</keyword>
<dbReference type="STRING" id="317619.GCA_000332315_04648"/>
<dbReference type="InterPro" id="IPR001901">
    <property type="entry name" value="Translocase_SecE/Sec61-g"/>
</dbReference>
<dbReference type="NCBIfam" id="TIGR00964">
    <property type="entry name" value="secE_bact"/>
    <property type="match status" value="1"/>
</dbReference>
<name>A0A0M2PXJ2_PROHO</name>
<keyword evidence="2 9" id="KW-0813">Transport</keyword>
<keyword evidence="8 9" id="KW-0472">Membrane</keyword>
<comment type="subunit">
    <text evidence="9">Component of the Sec protein translocase complex. Heterotrimer consisting of SecY, SecE and SecG subunits. The heterotrimers can form oligomers, although 1 heterotrimer is thought to be able to translocate proteins. Interacts with the ribosome. Interacts with SecDF, and other proteins may be involved. Interacts with SecA.</text>
</comment>
<evidence type="ECO:0000256" key="2">
    <source>
        <dbReference type="ARBA" id="ARBA00022448"/>
    </source>
</evidence>
<dbReference type="GO" id="GO:0009306">
    <property type="term" value="P:protein secretion"/>
    <property type="evidence" value="ECO:0007669"/>
    <property type="project" value="UniProtKB-UniRule"/>
</dbReference>
<dbReference type="EMBL" id="AJTX02000003">
    <property type="protein sequence ID" value="KKJ00880.1"/>
    <property type="molecule type" value="Genomic_DNA"/>
</dbReference>
<dbReference type="Pfam" id="PF00584">
    <property type="entry name" value="SecE"/>
    <property type="match status" value="1"/>
</dbReference>
<evidence type="ECO:0000256" key="5">
    <source>
        <dbReference type="ARBA" id="ARBA00022927"/>
    </source>
</evidence>
<keyword evidence="9" id="KW-0793">Thylakoid</keyword>
<evidence type="ECO:0000256" key="6">
    <source>
        <dbReference type="ARBA" id="ARBA00022989"/>
    </source>
</evidence>
<dbReference type="InterPro" id="IPR038379">
    <property type="entry name" value="SecE_sf"/>
</dbReference>
<keyword evidence="5 9" id="KW-0653">Protein transport</keyword>
<evidence type="ECO:0000313" key="11">
    <source>
        <dbReference type="Proteomes" id="UP000034681"/>
    </source>
</evidence>
<dbReference type="AlphaFoldDB" id="A0A0M2PXJ2"/>
<evidence type="ECO:0000256" key="3">
    <source>
        <dbReference type="ARBA" id="ARBA00022475"/>
    </source>
</evidence>
<dbReference type="HAMAP" id="MF_00422">
    <property type="entry name" value="SecE"/>
    <property type="match status" value="1"/>
</dbReference>
<comment type="caution">
    <text evidence="10">The sequence shown here is derived from an EMBL/GenBank/DDBJ whole genome shotgun (WGS) entry which is preliminary data.</text>
</comment>
<accession>A0A0M2PXJ2</accession>
<evidence type="ECO:0000313" key="10">
    <source>
        <dbReference type="EMBL" id="KKJ00880.1"/>
    </source>
</evidence>
<evidence type="ECO:0000256" key="9">
    <source>
        <dbReference type="HAMAP-Rule" id="MF_00422"/>
    </source>
</evidence>
<dbReference type="GO" id="GO:0031676">
    <property type="term" value="C:plasma membrane-derived thylakoid membrane"/>
    <property type="evidence" value="ECO:0007669"/>
    <property type="project" value="UniProtKB-SubCell"/>
</dbReference>
<dbReference type="InterPro" id="IPR005807">
    <property type="entry name" value="SecE_bac"/>
</dbReference>
<dbReference type="GO" id="GO:0006605">
    <property type="term" value="P:protein targeting"/>
    <property type="evidence" value="ECO:0007669"/>
    <property type="project" value="UniProtKB-UniRule"/>
</dbReference>
<keyword evidence="11" id="KW-1185">Reference proteome</keyword>
<evidence type="ECO:0000256" key="4">
    <source>
        <dbReference type="ARBA" id="ARBA00022692"/>
    </source>
</evidence>
<dbReference type="Proteomes" id="UP000034681">
    <property type="component" value="Unassembled WGS sequence"/>
</dbReference>
<dbReference type="GO" id="GO:0043952">
    <property type="term" value="P:protein transport by the Sec complex"/>
    <property type="evidence" value="ECO:0007669"/>
    <property type="project" value="UniProtKB-UniRule"/>
</dbReference>
<keyword evidence="4 9" id="KW-0812">Transmembrane</keyword>
<sequence>MRSRKRDLGTPSETFNLVTFLKGTKEELDKVVWPTRQQLISESAAVLLMVSLSATVVYLVDNVFSWAARQVFG</sequence>
<comment type="similarity">
    <text evidence="9">Belongs to the SecE/SEC61-gamma family.</text>
</comment>
<reference evidence="10" key="1">
    <citation type="submission" date="2012-04" db="EMBL/GenBank/DDBJ databases">
        <authorList>
            <person name="Borisov I.G."/>
            <person name="Ivanikova N.V."/>
            <person name="Pinevich A.V."/>
        </authorList>
    </citation>
    <scope>NUCLEOTIDE SEQUENCE</scope>
    <source>
        <strain evidence="10">CALU 1027</strain>
    </source>
</reference>
<dbReference type="GO" id="GO:0065002">
    <property type="term" value="P:intracellular protein transmembrane transport"/>
    <property type="evidence" value="ECO:0007669"/>
    <property type="project" value="UniProtKB-UniRule"/>
</dbReference>
<dbReference type="PROSITE" id="PS01067">
    <property type="entry name" value="SECE_SEC61G"/>
    <property type="match status" value="1"/>
</dbReference>
<protein>
    <recommendedName>
        <fullName evidence="9">Protein translocase subunit SecE</fullName>
    </recommendedName>
</protein>
<dbReference type="PANTHER" id="PTHR33910">
    <property type="entry name" value="PROTEIN TRANSLOCASE SUBUNIT SECE"/>
    <property type="match status" value="1"/>
</dbReference>
<keyword evidence="3 9" id="KW-1003">Cell membrane</keyword>
<organism evidence="10 11">
    <name type="scientific">Prochlorothrix hollandica PCC 9006 = CALU 1027</name>
    <dbReference type="NCBI Taxonomy" id="317619"/>
    <lineage>
        <taxon>Bacteria</taxon>
        <taxon>Bacillati</taxon>
        <taxon>Cyanobacteriota</taxon>
        <taxon>Cyanophyceae</taxon>
        <taxon>Prochlorotrichales</taxon>
        <taxon>Prochlorotrichaceae</taxon>
        <taxon>Prochlorothrix</taxon>
    </lineage>
</organism>
<dbReference type="PANTHER" id="PTHR33910:SF1">
    <property type="entry name" value="PROTEIN TRANSLOCASE SUBUNIT SECE"/>
    <property type="match status" value="1"/>
</dbReference>
<dbReference type="RefSeq" id="WP_026099921.1">
    <property type="nucleotide sequence ID" value="NZ_KB235944.1"/>
</dbReference>
<keyword evidence="7 9" id="KW-0811">Translocation</keyword>
<proteinExistence type="inferred from homology"/>
<comment type="function">
    <text evidence="9">Essential subunit of the Sec protein translocation channel SecYEG. Clamps together the 2 halves of SecY. May contact the channel plug during translocation.</text>
</comment>
<comment type="subcellular location">
    <subcellularLocation>
        <location evidence="9">Cell inner membrane</location>
        <topology evidence="9">Single-pass membrane protein</topology>
    </subcellularLocation>
    <subcellularLocation>
        <location evidence="9">Cellular thylakoid membrane</location>
        <topology evidence="9">Single-pass membrane protein</topology>
    </subcellularLocation>
    <subcellularLocation>
        <location evidence="1">Membrane</location>
    </subcellularLocation>
</comment>
<keyword evidence="9" id="KW-0997">Cell inner membrane</keyword>
<gene>
    <name evidence="9" type="primary">secE</name>
    <name evidence="10" type="ORF">PROH_06270</name>
</gene>
<evidence type="ECO:0000256" key="1">
    <source>
        <dbReference type="ARBA" id="ARBA00004370"/>
    </source>
</evidence>
<dbReference type="eggNOG" id="COG0690">
    <property type="taxonomic scope" value="Bacteria"/>
</dbReference>